<name>A0AAW1WZD6_RUBAR</name>
<accession>A0AAW1WZD6</accession>
<keyword evidence="2" id="KW-1185">Reference proteome</keyword>
<evidence type="ECO:0000313" key="2">
    <source>
        <dbReference type="Proteomes" id="UP001457282"/>
    </source>
</evidence>
<dbReference type="EMBL" id="JBEDUW010000005">
    <property type="protein sequence ID" value="KAK9929524.1"/>
    <property type="molecule type" value="Genomic_DNA"/>
</dbReference>
<sequence length="149" mass="16400">MEFICCRKQWYFISTGVVGDDPKNFMESCAVGSYMKNVSSRDTRLVIHQQGTKFGFNGQFLCIHVLVGPSDVKLSGSWRKHDFPVGFGPGWLPRLSDSCIMHNAVALQGCCCPFPGPHLVDIPLAGFVLDDGSSPCMVVGLMLKERQPC</sequence>
<dbReference type="AlphaFoldDB" id="A0AAW1WZD6"/>
<comment type="caution">
    <text evidence="1">The sequence shown here is derived from an EMBL/GenBank/DDBJ whole genome shotgun (WGS) entry which is preliminary data.</text>
</comment>
<proteinExistence type="predicted"/>
<evidence type="ECO:0000313" key="1">
    <source>
        <dbReference type="EMBL" id="KAK9929524.1"/>
    </source>
</evidence>
<protein>
    <submittedName>
        <fullName evidence="1">Uncharacterized protein</fullName>
    </submittedName>
</protein>
<organism evidence="1 2">
    <name type="scientific">Rubus argutus</name>
    <name type="common">Southern blackberry</name>
    <dbReference type="NCBI Taxonomy" id="59490"/>
    <lineage>
        <taxon>Eukaryota</taxon>
        <taxon>Viridiplantae</taxon>
        <taxon>Streptophyta</taxon>
        <taxon>Embryophyta</taxon>
        <taxon>Tracheophyta</taxon>
        <taxon>Spermatophyta</taxon>
        <taxon>Magnoliopsida</taxon>
        <taxon>eudicotyledons</taxon>
        <taxon>Gunneridae</taxon>
        <taxon>Pentapetalae</taxon>
        <taxon>rosids</taxon>
        <taxon>fabids</taxon>
        <taxon>Rosales</taxon>
        <taxon>Rosaceae</taxon>
        <taxon>Rosoideae</taxon>
        <taxon>Rosoideae incertae sedis</taxon>
        <taxon>Rubus</taxon>
    </lineage>
</organism>
<dbReference type="Proteomes" id="UP001457282">
    <property type="component" value="Unassembled WGS sequence"/>
</dbReference>
<gene>
    <name evidence="1" type="ORF">M0R45_026620</name>
</gene>
<reference evidence="1 2" key="1">
    <citation type="journal article" date="2023" name="G3 (Bethesda)">
        <title>A chromosome-length genome assembly and annotation of blackberry (Rubus argutus, cv. 'Hillquist').</title>
        <authorList>
            <person name="Bruna T."/>
            <person name="Aryal R."/>
            <person name="Dudchenko O."/>
            <person name="Sargent D.J."/>
            <person name="Mead D."/>
            <person name="Buti M."/>
            <person name="Cavallini A."/>
            <person name="Hytonen T."/>
            <person name="Andres J."/>
            <person name="Pham M."/>
            <person name="Weisz D."/>
            <person name="Mascagni F."/>
            <person name="Usai G."/>
            <person name="Natali L."/>
            <person name="Bassil N."/>
            <person name="Fernandez G.E."/>
            <person name="Lomsadze A."/>
            <person name="Armour M."/>
            <person name="Olukolu B."/>
            <person name="Poorten T."/>
            <person name="Britton C."/>
            <person name="Davik J."/>
            <person name="Ashrafi H."/>
            <person name="Aiden E.L."/>
            <person name="Borodovsky M."/>
            <person name="Worthington M."/>
        </authorList>
    </citation>
    <scope>NUCLEOTIDE SEQUENCE [LARGE SCALE GENOMIC DNA]</scope>
    <source>
        <strain evidence="1">PI 553951</strain>
    </source>
</reference>